<keyword evidence="2" id="KW-1185">Reference proteome</keyword>
<gene>
    <name evidence="1" type="ORF">Z518_10958</name>
</gene>
<dbReference type="PANTHER" id="PTHR38115">
    <property type="entry name" value="LIPOCALIN-LIKE DOMAIN-CONTAINING PROTEIN"/>
    <property type="match status" value="1"/>
</dbReference>
<dbReference type="HOGENOM" id="CLU_088979_2_0_1"/>
<dbReference type="GeneID" id="25299029"/>
<proteinExistence type="predicted"/>
<reference evidence="1 2" key="1">
    <citation type="submission" date="2015-01" db="EMBL/GenBank/DDBJ databases">
        <title>The Genome Sequence of Rhinocladiella mackenzie CBS 650.93.</title>
        <authorList>
            <consortium name="The Broad Institute Genomics Platform"/>
            <person name="Cuomo C."/>
            <person name="de Hoog S."/>
            <person name="Gorbushina A."/>
            <person name="Stielow B."/>
            <person name="Teixiera M."/>
            <person name="Abouelleil A."/>
            <person name="Chapman S.B."/>
            <person name="Priest M."/>
            <person name="Young S.K."/>
            <person name="Wortman J."/>
            <person name="Nusbaum C."/>
            <person name="Birren B."/>
        </authorList>
    </citation>
    <scope>NUCLEOTIDE SEQUENCE [LARGE SCALE GENOMIC DNA]</scope>
    <source>
        <strain evidence="1 2">CBS 650.93</strain>
    </source>
</reference>
<dbReference type="AlphaFoldDB" id="A0A0D2I9X0"/>
<dbReference type="EMBL" id="KN847484">
    <property type="protein sequence ID" value="KIX00031.1"/>
    <property type="molecule type" value="Genomic_DNA"/>
</dbReference>
<name>A0A0D2I9X0_9EURO</name>
<evidence type="ECO:0000313" key="2">
    <source>
        <dbReference type="Proteomes" id="UP000053617"/>
    </source>
</evidence>
<dbReference type="RefSeq" id="XP_013266921.1">
    <property type="nucleotide sequence ID" value="XM_013411467.1"/>
</dbReference>
<accession>A0A0D2I9X0</accession>
<protein>
    <submittedName>
        <fullName evidence="1">Uncharacterized protein</fullName>
    </submittedName>
</protein>
<dbReference type="OrthoDB" id="425354at2759"/>
<organism evidence="1 2">
    <name type="scientific">Rhinocladiella mackenziei CBS 650.93</name>
    <dbReference type="NCBI Taxonomy" id="1442369"/>
    <lineage>
        <taxon>Eukaryota</taxon>
        <taxon>Fungi</taxon>
        <taxon>Dikarya</taxon>
        <taxon>Ascomycota</taxon>
        <taxon>Pezizomycotina</taxon>
        <taxon>Eurotiomycetes</taxon>
        <taxon>Chaetothyriomycetidae</taxon>
        <taxon>Chaetothyriales</taxon>
        <taxon>Herpotrichiellaceae</taxon>
        <taxon>Rhinocladiella</taxon>
    </lineage>
</organism>
<dbReference type="PANTHER" id="PTHR38115:SF1">
    <property type="entry name" value="LIPOCALIN-LIKE DOMAIN-CONTAINING PROTEIN"/>
    <property type="match status" value="1"/>
</dbReference>
<dbReference type="VEuPathDB" id="FungiDB:Z518_10958"/>
<dbReference type="Proteomes" id="UP000053617">
    <property type="component" value="Unassembled WGS sequence"/>
</dbReference>
<sequence length="204" mass="22408">MASPDEVKIGNLTGTFKVMMLTVVSKNKGLSDDIGPLLELQGINWLVRKMMVAGTPTLVIKEFVDGEGKAQLDIDLSGPAGIKGQDRRVLDWEPLTKNNGPFGLVENRGRYFSGTVESLSALETEDHAFLNAEILADGSPSSWMDDGQHLQTTMVSKEGGWTSEQTWGFELIDGKRYHTRRGIVTKDGEGCRRGRLVYDYIGSA</sequence>
<evidence type="ECO:0000313" key="1">
    <source>
        <dbReference type="EMBL" id="KIX00031.1"/>
    </source>
</evidence>
<dbReference type="InterPro" id="IPR053037">
    <property type="entry name" value="Pericyclase_pydY-like"/>
</dbReference>